<dbReference type="AlphaFoldDB" id="A0A2Z4IZC6"/>
<dbReference type="EMBL" id="CP030073">
    <property type="protein sequence ID" value="AWW38140.1"/>
    <property type="molecule type" value="Genomic_DNA"/>
</dbReference>
<evidence type="ECO:0000313" key="4">
    <source>
        <dbReference type="Proteomes" id="UP000249616"/>
    </source>
</evidence>
<feature type="compositionally biased region" description="Polar residues" evidence="1">
    <location>
        <begin position="34"/>
        <end position="45"/>
    </location>
</feature>
<dbReference type="Proteomes" id="UP000249616">
    <property type="component" value="Chromosome"/>
</dbReference>
<dbReference type="RefSeq" id="WP_053762849.1">
    <property type="nucleotide sequence ID" value="NZ_CBDRHE010000007.1"/>
</dbReference>
<evidence type="ECO:0000256" key="2">
    <source>
        <dbReference type="SAM" id="SignalP"/>
    </source>
</evidence>
<dbReference type="GeneID" id="32589996"/>
<reference evidence="3 4" key="1">
    <citation type="journal article" date="2019" name="Int. J. Syst. Evol. Microbiol.">
        <title>Streptomyces cadmiisoli sp. nov., a novel actinomycete isolated from cadmium-contaminated soil.</title>
        <authorList>
            <person name="Li K."/>
            <person name="Tang X."/>
            <person name="Zhao J."/>
            <person name="Guo Y."/>
            <person name="Tang Y."/>
            <person name="Gao J."/>
        </authorList>
    </citation>
    <scope>NUCLEOTIDE SEQUENCE [LARGE SCALE GENOMIC DNA]</scope>
    <source>
        <strain evidence="3 4">ZFG47</strain>
    </source>
</reference>
<gene>
    <name evidence="3" type="ORF">DN051_17005</name>
</gene>
<evidence type="ECO:0000256" key="1">
    <source>
        <dbReference type="SAM" id="MobiDB-lite"/>
    </source>
</evidence>
<protein>
    <recommendedName>
        <fullName evidence="5">DUF2690 domain-containing protein</fullName>
    </recommendedName>
</protein>
<name>A0A2Z4IZC6_9ACTN</name>
<proteinExistence type="predicted"/>
<feature type="signal peptide" evidence="2">
    <location>
        <begin position="1"/>
        <end position="25"/>
    </location>
</feature>
<feature type="chain" id="PRO_5016428394" description="DUF2690 domain-containing protein" evidence="2">
    <location>
        <begin position="26"/>
        <end position="175"/>
    </location>
</feature>
<evidence type="ECO:0008006" key="5">
    <source>
        <dbReference type="Google" id="ProtNLM"/>
    </source>
</evidence>
<accession>A0A2Z4IZC6</accession>
<keyword evidence="4" id="KW-1185">Reference proteome</keyword>
<evidence type="ECO:0000313" key="3">
    <source>
        <dbReference type="EMBL" id="AWW38140.1"/>
    </source>
</evidence>
<organism evidence="3 4">
    <name type="scientific">Streptomyces cadmiisoli</name>
    <dbReference type="NCBI Taxonomy" id="2184053"/>
    <lineage>
        <taxon>Bacteria</taxon>
        <taxon>Bacillati</taxon>
        <taxon>Actinomycetota</taxon>
        <taxon>Actinomycetes</taxon>
        <taxon>Kitasatosporales</taxon>
        <taxon>Streptomycetaceae</taxon>
        <taxon>Streptomyces</taxon>
        <taxon>Streptomyces aurantiacus group</taxon>
    </lineage>
</organism>
<sequence length="175" mass="18644">MRARKFLIVAAVSACALLPASSALAGTGPAPKPNKQQTTARSTAPSEAGNPLSTRARAAGVCSDAYQIGATAYIDRAGAHVASVKQFYSPSCAQNYGYVWVWQSFRDKIKDYDVSTGVYSYARDQIVGQDWWIASNTQEFWSLPADTSEECTAAIGTLRAPGDPLPGQAATSKRC</sequence>
<keyword evidence="2" id="KW-0732">Signal</keyword>
<feature type="region of interest" description="Disordered" evidence="1">
    <location>
        <begin position="26"/>
        <end position="52"/>
    </location>
</feature>
<dbReference type="KEGG" id="scad:DN051_17005"/>